<dbReference type="EMBL" id="JBAWSX010000010">
    <property type="protein sequence ID" value="MEI4802946.1"/>
    <property type="molecule type" value="Genomic_DNA"/>
</dbReference>
<comment type="catalytic activity">
    <reaction evidence="6">
        <text>Couples ATP hydrolysis with the unwinding of duplex DNA by translocating in the 3'-5' direction.</text>
        <dbReference type="EC" id="5.6.2.4"/>
    </reaction>
</comment>
<comment type="catalytic activity">
    <reaction evidence="8">
        <text>ATP + H2O = ADP + phosphate + H(+)</text>
        <dbReference type="Rhea" id="RHEA:13065"/>
        <dbReference type="ChEBI" id="CHEBI:15377"/>
        <dbReference type="ChEBI" id="CHEBI:15378"/>
        <dbReference type="ChEBI" id="CHEBI:30616"/>
        <dbReference type="ChEBI" id="CHEBI:43474"/>
        <dbReference type="ChEBI" id="CHEBI:456216"/>
        <dbReference type="EC" id="5.6.2.4"/>
    </reaction>
</comment>
<dbReference type="PANTHER" id="PTHR11274:SF0">
    <property type="entry name" value="GENERAL TRANSCRIPTION AND DNA REPAIR FACTOR IIH HELICASE SUBUNIT XPB"/>
    <property type="match status" value="1"/>
</dbReference>
<protein>
    <recommendedName>
        <fullName evidence="7">DNA 3'-5' helicase</fullName>
        <ecNumber evidence="7">5.6.2.4</ecNumber>
    </recommendedName>
</protein>
<evidence type="ECO:0000256" key="4">
    <source>
        <dbReference type="ARBA" id="ARBA00022840"/>
    </source>
</evidence>
<evidence type="ECO:0000259" key="9">
    <source>
        <dbReference type="PROSITE" id="PS51192"/>
    </source>
</evidence>
<evidence type="ECO:0000256" key="8">
    <source>
        <dbReference type="ARBA" id="ARBA00048988"/>
    </source>
</evidence>
<dbReference type="Pfam" id="PF04851">
    <property type="entry name" value="ResIII"/>
    <property type="match status" value="1"/>
</dbReference>
<keyword evidence="2" id="KW-0378">Hydrolase</keyword>
<proteinExistence type="predicted"/>
<keyword evidence="3 10" id="KW-0347">Helicase</keyword>
<evidence type="ECO:0000256" key="5">
    <source>
        <dbReference type="ARBA" id="ARBA00023235"/>
    </source>
</evidence>
<dbReference type="InterPro" id="IPR032830">
    <property type="entry name" value="XPB/Ssl2_N"/>
</dbReference>
<dbReference type="Pfam" id="PF16203">
    <property type="entry name" value="ERCC3_RAD25_C"/>
    <property type="match status" value="1"/>
</dbReference>
<organism evidence="10 11">
    <name type="scientific">Bacillus bruguierae</name>
    <dbReference type="NCBI Taxonomy" id="3127667"/>
    <lineage>
        <taxon>Bacteria</taxon>
        <taxon>Bacillati</taxon>
        <taxon>Bacillota</taxon>
        <taxon>Bacilli</taxon>
        <taxon>Bacillales</taxon>
        <taxon>Bacillaceae</taxon>
        <taxon>Bacillus</taxon>
    </lineage>
</organism>
<reference evidence="10 11" key="1">
    <citation type="submission" date="2024-01" db="EMBL/GenBank/DDBJ databases">
        <title>Seven novel Bacillus-like species.</title>
        <authorList>
            <person name="Liu G."/>
        </authorList>
    </citation>
    <scope>NUCLEOTIDE SEQUENCE [LARGE SCALE GENOMIC DNA]</scope>
    <source>
        <strain evidence="10 11">FJAT-51639</strain>
    </source>
</reference>
<evidence type="ECO:0000256" key="2">
    <source>
        <dbReference type="ARBA" id="ARBA00022801"/>
    </source>
</evidence>
<dbReference type="Gene3D" id="3.40.50.300">
    <property type="entry name" value="P-loop containing nucleotide triphosphate hydrolases"/>
    <property type="match status" value="2"/>
</dbReference>
<keyword evidence="1" id="KW-0547">Nucleotide-binding</keyword>
<keyword evidence="4" id="KW-0067">ATP-binding</keyword>
<keyword evidence="11" id="KW-1185">Reference proteome</keyword>
<dbReference type="InterPro" id="IPR027417">
    <property type="entry name" value="P-loop_NTPase"/>
</dbReference>
<gene>
    <name evidence="10" type="ORF">WAZ07_16835</name>
</gene>
<dbReference type="PROSITE" id="PS51192">
    <property type="entry name" value="HELICASE_ATP_BIND_1"/>
    <property type="match status" value="1"/>
</dbReference>
<sequence length="552" mass="63829">MYNKPLIVHANSKKLYVLDWLDPERELTTKLLPFADVIQTPERVSTFRISPYTLWTAAAKGLVADDILNVLDEYSYTKIPVSFRNEIRRYIQAYGTLEFHEEHGDLLLVAKHDSIIKKIQGIESIKSKAIRNPSSHSMLFPMRHRIEIKKILFSHDLFVKDFTFHPGEPLGVHLVSRTISGEPFLIRDYQKDAAKAFQQYESKAGGGGTILMPPGAGKTIVALKIMEYLQTTTLILVENQESAYRWKQELLDKTDLTEHYIGVYEMKSEKLPPVTIGTYANIAKNIDAFHGYGFIIYDDAYKLPAETYERTIEIRTRYRLAMASTLARADEQGNKVFALVGPKWYEILHQELIKKGFNVPITCIEVRVPLSAEMKQQYNRYSENSNKRRELAAFNVQKDDIVKQLLMKYIQKQMVITSYRTELIERYKKLFGIESIHGMSDESQNEALIKQFNNKQISWCNISSLKAEKVLLKGVDVIVATSYQQGSEREEYLRIGKILPKEEGKEEGLLYSLVSEGTIEEKDYRKRRICLLHYGFPYIIHKAEWIGNREEK</sequence>
<dbReference type="GO" id="GO:0004386">
    <property type="term" value="F:helicase activity"/>
    <property type="evidence" value="ECO:0007669"/>
    <property type="project" value="UniProtKB-KW"/>
</dbReference>
<dbReference type="RefSeq" id="WP_336473386.1">
    <property type="nucleotide sequence ID" value="NZ_JBAWSX010000010.1"/>
</dbReference>
<dbReference type="PANTHER" id="PTHR11274">
    <property type="entry name" value="RAD25/XP-B DNA REPAIR HELICASE"/>
    <property type="match status" value="1"/>
</dbReference>
<dbReference type="InterPro" id="IPR032438">
    <property type="entry name" value="ERCC3_RAD25_C"/>
</dbReference>
<dbReference type="Proteomes" id="UP001372526">
    <property type="component" value="Unassembled WGS sequence"/>
</dbReference>
<feature type="domain" description="Helicase ATP-binding" evidence="9">
    <location>
        <begin position="199"/>
        <end position="344"/>
    </location>
</feature>
<dbReference type="Pfam" id="PF13625">
    <property type="entry name" value="Helicase_C_3"/>
    <property type="match status" value="1"/>
</dbReference>
<evidence type="ECO:0000313" key="10">
    <source>
        <dbReference type="EMBL" id="MEI4802946.1"/>
    </source>
</evidence>
<dbReference type="EC" id="5.6.2.4" evidence="7"/>
<comment type="caution">
    <text evidence="10">The sequence shown here is derived from an EMBL/GenBank/DDBJ whole genome shotgun (WGS) entry which is preliminary data.</text>
</comment>
<evidence type="ECO:0000256" key="3">
    <source>
        <dbReference type="ARBA" id="ARBA00022806"/>
    </source>
</evidence>
<dbReference type="InterPro" id="IPR014001">
    <property type="entry name" value="Helicase_ATP-bd"/>
</dbReference>
<dbReference type="InterPro" id="IPR006935">
    <property type="entry name" value="Helicase/UvrB_N"/>
</dbReference>
<evidence type="ECO:0000313" key="11">
    <source>
        <dbReference type="Proteomes" id="UP001372526"/>
    </source>
</evidence>
<keyword evidence="5" id="KW-0413">Isomerase</keyword>
<accession>A0ABU8FJT2</accession>
<evidence type="ECO:0000256" key="1">
    <source>
        <dbReference type="ARBA" id="ARBA00022741"/>
    </source>
</evidence>
<dbReference type="InterPro" id="IPR050615">
    <property type="entry name" value="ATP-dep_DNA_Helicase"/>
</dbReference>
<evidence type="ECO:0000256" key="7">
    <source>
        <dbReference type="ARBA" id="ARBA00034808"/>
    </source>
</evidence>
<dbReference type="SMART" id="SM00487">
    <property type="entry name" value="DEXDc"/>
    <property type="match status" value="1"/>
</dbReference>
<name>A0ABU8FJT2_9BACI</name>
<evidence type="ECO:0000256" key="6">
    <source>
        <dbReference type="ARBA" id="ARBA00034617"/>
    </source>
</evidence>
<dbReference type="SUPFAM" id="SSF52540">
    <property type="entry name" value="P-loop containing nucleoside triphosphate hydrolases"/>
    <property type="match status" value="1"/>
</dbReference>